<dbReference type="EMBL" id="ML735241">
    <property type="protein sequence ID" value="KAE8391928.1"/>
    <property type="molecule type" value="Genomic_DNA"/>
</dbReference>
<evidence type="ECO:0000313" key="2">
    <source>
        <dbReference type="EMBL" id="KAE8391928.1"/>
    </source>
</evidence>
<proteinExistence type="predicted"/>
<evidence type="ECO:0000256" key="1">
    <source>
        <dbReference type="SAM" id="MobiDB-lite"/>
    </source>
</evidence>
<feature type="region of interest" description="Disordered" evidence="1">
    <location>
        <begin position="49"/>
        <end position="79"/>
    </location>
</feature>
<feature type="region of interest" description="Disordered" evidence="1">
    <location>
        <begin position="880"/>
        <end position="903"/>
    </location>
</feature>
<name>A0A5N7CDV7_PETAA</name>
<feature type="compositionally biased region" description="Polar residues" evidence="1">
    <location>
        <begin position="49"/>
        <end position="65"/>
    </location>
</feature>
<feature type="compositionally biased region" description="Polar residues" evidence="1">
    <location>
        <begin position="888"/>
        <end position="903"/>
    </location>
</feature>
<reference evidence="2" key="1">
    <citation type="submission" date="2019-04" db="EMBL/GenBank/DDBJ databases">
        <title>Friends and foes A comparative genomics studyof 23 Aspergillus species from section Flavi.</title>
        <authorList>
            <consortium name="DOE Joint Genome Institute"/>
            <person name="Kjaerbolling I."/>
            <person name="Vesth T."/>
            <person name="Frisvad J.C."/>
            <person name="Nybo J.L."/>
            <person name="Theobald S."/>
            <person name="Kildgaard S."/>
            <person name="Isbrandt T."/>
            <person name="Kuo A."/>
            <person name="Sato A."/>
            <person name="Lyhne E.K."/>
            <person name="Kogle M.E."/>
            <person name="Wiebenga A."/>
            <person name="Kun R.S."/>
            <person name="Lubbers R.J."/>
            <person name="Makela M.R."/>
            <person name="Barry K."/>
            <person name="Chovatia M."/>
            <person name="Clum A."/>
            <person name="Daum C."/>
            <person name="Haridas S."/>
            <person name="He G."/>
            <person name="LaButti K."/>
            <person name="Lipzen A."/>
            <person name="Mondo S."/>
            <person name="Riley R."/>
            <person name="Salamov A."/>
            <person name="Simmons B.A."/>
            <person name="Magnuson J.K."/>
            <person name="Henrissat B."/>
            <person name="Mortensen U.H."/>
            <person name="Larsen T.O."/>
            <person name="Devries R.P."/>
            <person name="Grigoriev I.V."/>
            <person name="Machida M."/>
            <person name="Baker S.E."/>
            <person name="Andersen M.R."/>
        </authorList>
    </citation>
    <scope>NUCLEOTIDE SEQUENCE [LARGE SCALE GENOMIC DNA]</scope>
    <source>
        <strain evidence="2">IBT 14317</strain>
    </source>
</reference>
<accession>A0A5N7CDV7</accession>
<feature type="region of interest" description="Disordered" evidence="1">
    <location>
        <begin position="522"/>
        <end position="566"/>
    </location>
</feature>
<organism evidence="2">
    <name type="scientific">Petromyces alliaceus</name>
    <name type="common">Aspergillus alliaceus</name>
    <dbReference type="NCBI Taxonomy" id="209559"/>
    <lineage>
        <taxon>Eukaryota</taxon>
        <taxon>Fungi</taxon>
        <taxon>Dikarya</taxon>
        <taxon>Ascomycota</taxon>
        <taxon>Pezizomycotina</taxon>
        <taxon>Eurotiomycetes</taxon>
        <taxon>Eurotiomycetidae</taxon>
        <taxon>Eurotiales</taxon>
        <taxon>Aspergillaceae</taxon>
        <taxon>Aspergillus</taxon>
        <taxon>Aspergillus subgen. Circumdati</taxon>
    </lineage>
</organism>
<feature type="compositionally biased region" description="Polar residues" evidence="1">
    <location>
        <begin position="522"/>
        <end position="536"/>
    </location>
</feature>
<dbReference type="Proteomes" id="UP000326877">
    <property type="component" value="Unassembled WGS sequence"/>
</dbReference>
<dbReference type="OrthoDB" id="5401902at2759"/>
<gene>
    <name evidence="2" type="ORF">BDV23DRAFT_182049</name>
</gene>
<feature type="compositionally biased region" description="Polar residues" evidence="1">
    <location>
        <begin position="543"/>
        <end position="565"/>
    </location>
</feature>
<dbReference type="AlphaFoldDB" id="A0A5N7CDV7"/>
<sequence>MKYDIQTLLALSQNARIEIGKFSDQALGNNLLRQHQTSTNALVEQPVNQSRTVSNISHQTESSPSRLHYPIRPPKDPPRSNLAQIDTGFARFLKDHTSPKHQRVTAGGRIVPMEPESPVPRMRLAVQKQHMRDHGVDESGSLSGIERGSASGNLPMEAMEAMEVNSNTSDISKNSVCPTGILPDLAKLSFQNGALDQAVQATAYPSNISWAAIPPGTAVPSSIPLAFNGQQLPPLDQQPQMTYVPVIPEHAAYGYGSDIQTAFPNIYQTSNVQDPSPSIPTSLHPHLPVPTASSDFSSCSNAASVGSSAFSQYQLGYNSYYPTFVPQVYQSVGSQFPVFKQPSGLQGTPREMPHLKCLDEAEKQHESLSAQLSRLDKYMAIHTWDIDPQSKKLMVEQRKSLVRELDAVRMYREQLELIFGRLNTNSSDDQKEANARLLVPSSIYLPGSVANSQVFLRPLSSASSTSYVSQMPPAYLASPALPLPVPESEASASVFPWPNLGSPIFHNTAIGVKDMPIGNYNLSQQRKDMGSNQGLNQEDRQTQAHSSISNDRTGGTSNGQSSSRIPSPLDLRHLYIKIEEATKLGEPVDELLKELSIVTTRLVKQRREEGKTPRRPIQSKPAMPSLTIGRADSARIAPSSRLMKYARQPWGLEVTPWAPVRSYREASSMSDIEGNEKLSSSYISTTDSWATVYEGNKRWVGTSSLAGSKHGKDPENLSESSRNFARYKFASAETLASGALRSSRWIKEQLDSNALESHNTTLRRTHRVRGGNPNMPSMKQPTSPLNTQHLSKNGGLVFEKTAALAVPQTINVQAYVPPFDGPGDAPRNETSQCTMGNVNRQTQGIVSQHSFEEAGPWYLPKERVKPSRETLLEFFRKLKDDEKREMHNSQIEAQSSCTRANGQ</sequence>
<protein>
    <submittedName>
        <fullName evidence="2">Uncharacterized protein</fullName>
    </submittedName>
</protein>